<keyword evidence="1" id="KW-0812">Transmembrane</keyword>
<dbReference type="STRING" id="1798364.A3G54_03555"/>
<name>A0A1F5Y0F8_9BACT</name>
<keyword evidence="1" id="KW-0472">Membrane</keyword>
<dbReference type="EMBL" id="MFIQ01000012">
    <property type="protein sequence ID" value="OGF93629.1"/>
    <property type="molecule type" value="Genomic_DNA"/>
</dbReference>
<dbReference type="AlphaFoldDB" id="A0A1F5Y0F8"/>
<accession>A0A1F5Y0F8</accession>
<gene>
    <name evidence="2" type="ORF">A3G54_03555</name>
</gene>
<comment type="caution">
    <text evidence="2">The sequence shown here is derived from an EMBL/GenBank/DDBJ whole genome shotgun (WGS) entry which is preliminary data.</text>
</comment>
<proteinExistence type="predicted"/>
<feature type="transmembrane region" description="Helical" evidence="1">
    <location>
        <begin position="7"/>
        <end position="31"/>
    </location>
</feature>
<evidence type="ECO:0000313" key="2">
    <source>
        <dbReference type="EMBL" id="OGF93629.1"/>
    </source>
</evidence>
<keyword evidence="1" id="KW-1133">Transmembrane helix</keyword>
<evidence type="ECO:0000313" key="3">
    <source>
        <dbReference type="Proteomes" id="UP000178894"/>
    </source>
</evidence>
<sequence length="328" mass="36385">MNLNKNGFAPIAIIILAILVLGGAWFGYLIVYQKSSQPITNSVQIFPTATPSPTNEMANWKTFKSKIQGWEIKYPPEWIAAEEGRAGQMFGLYSNSEGGPKYEEFSIGLRFDFDITKAQTAYFPFLKSSDVAGYPGLQGERFDPEECGLVAYAQVGKDAYEFRRKKSGSEICKHPDKERKLFNAILSTAKLVPLKSDAAIEAKLIQTSPKARDTERGKNINTLRIGLEFYFDLENGYPSKLSDMIEVKILPKLPDDPLPKRAYHYSASPDKKGYHLGIGLETTDHDMLKGDADFNSLSAGWNSGFNGRDGFPCATGDIGVSCYDVKVQ</sequence>
<organism evidence="2 3">
    <name type="scientific">Candidatus Giovannonibacteria bacterium RIFCSPLOWO2_12_FULL_44_15</name>
    <dbReference type="NCBI Taxonomy" id="1798364"/>
    <lineage>
        <taxon>Bacteria</taxon>
        <taxon>Candidatus Giovannoniibacteriota</taxon>
    </lineage>
</organism>
<protein>
    <submittedName>
        <fullName evidence="2">Uncharacterized protein</fullName>
    </submittedName>
</protein>
<reference evidence="2 3" key="1">
    <citation type="journal article" date="2016" name="Nat. Commun.">
        <title>Thousands of microbial genomes shed light on interconnected biogeochemical processes in an aquifer system.</title>
        <authorList>
            <person name="Anantharaman K."/>
            <person name="Brown C.T."/>
            <person name="Hug L.A."/>
            <person name="Sharon I."/>
            <person name="Castelle C.J."/>
            <person name="Probst A.J."/>
            <person name="Thomas B.C."/>
            <person name="Singh A."/>
            <person name="Wilkins M.J."/>
            <person name="Karaoz U."/>
            <person name="Brodie E.L."/>
            <person name="Williams K.H."/>
            <person name="Hubbard S.S."/>
            <person name="Banfield J.F."/>
        </authorList>
    </citation>
    <scope>NUCLEOTIDE SEQUENCE [LARGE SCALE GENOMIC DNA]</scope>
</reference>
<evidence type="ECO:0000256" key="1">
    <source>
        <dbReference type="SAM" id="Phobius"/>
    </source>
</evidence>
<dbReference type="Proteomes" id="UP000178894">
    <property type="component" value="Unassembled WGS sequence"/>
</dbReference>